<organism evidence="1">
    <name type="scientific">Physcomitrium patens</name>
    <name type="common">Spreading-leaved earth moss</name>
    <name type="synonym">Physcomitrella patens</name>
    <dbReference type="NCBI Taxonomy" id="3218"/>
    <lineage>
        <taxon>Eukaryota</taxon>
        <taxon>Viridiplantae</taxon>
        <taxon>Streptophyta</taxon>
        <taxon>Embryophyta</taxon>
        <taxon>Bryophyta</taxon>
        <taxon>Bryophytina</taxon>
        <taxon>Bryopsida</taxon>
        <taxon>Funariidae</taxon>
        <taxon>Funariales</taxon>
        <taxon>Funariaceae</taxon>
        <taxon>Physcomitrium</taxon>
    </lineage>
</organism>
<dbReference type="Gramene" id="Pp3c13_24130V3.1">
    <property type="protein sequence ID" value="PAC:32931888.CDS.1"/>
    <property type="gene ID" value="Pp3c13_24130"/>
</dbReference>
<accession>A0A2K1JN31</accession>
<reference evidence="2" key="3">
    <citation type="submission" date="2020-12" db="UniProtKB">
        <authorList>
            <consortium name="EnsemblPlants"/>
        </authorList>
    </citation>
    <scope>IDENTIFICATION</scope>
</reference>
<evidence type="ECO:0000313" key="2">
    <source>
        <dbReference type="EnsemblPlants" id="PAC:32931888.CDS.1"/>
    </source>
</evidence>
<dbReference type="InParanoid" id="A0A2K1JN31"/>
<evidence type="ECO:0000313" key="1">
    <source>
        <dbReference type="EMBL" id="PNR42950.1"/>
    </source>
</evidence>
<dbReference type="AlphaFoldDB" id="A0A2K1JN31"/>
<protein>
    <submittedName>
        <fullName evidence="1 2">Uncharacterized protein</fullName>
    </submittedName>
</protein>
<dbReference type="EnsemblPlants" id="Pp3c13_24130V3.2">
    <property type="protein sequence ID" value="PAC:32931889.CDS.1"/>
    <property type="gene ID" value="Pp3c13_24130"/>
</dbReference>
<dbReference type="EMBL" id="ABEU02000013">
    <property type="protein sequence ID" value="PNR42950.1"/>
    <property type="molecule type" value="Genomic_DNA"/>
</dbReference>
<proteinExistence type="predicted"/>
<dbReference type="Gramene" id="Pp3c13_24130V3.2">
    <property type="protein sequence ID" value="PAC:32931889.CDS.1"/>
    <property type="gene ID" value="Pp3c13_24130"/>
</dbReference>
<reference evidence="1 3" key="2">
    <citation type="journal article" date="2018" name="Plant J.">
        <title>The Physcomitrella patens chromosome-scale assembly reveals moss genome structure and evolution.</title>
        <authorList>
            <person name="Lang D."/>
            <person name="Ullrich K.K."/>
            <person name="Murat F."/>
            <person name="Fuchs J."/>
            <person name="Jenkins J."/>
            <person name="Haas F.B."/>
            <person name="Piednoel M."/>
            <person name="Gundlach H."/>
            <person name="Van Bel M."/>
            <person name="Meyberg R."/>
            <person name="Vives C."/>
            <person name="Morata J."/>
            <person name="Symeonidi A."/>
            <person name="Hiss M."/>
            <person name="Muchero W."/>
            <person name="Kamisugi Y."/>
            <person name="Saleh O."/>
            <person name="Blanc G."/>
            <person name="Decker E.L."/>
            <person name="van Gessel N."/>
            <person name="Grimwood J."/>
            <person name="Hayes R.D."/>
            <person name="Graham S.W."/>
            <person name="Gunter L.E."/>
            <person name="McDaniel S.F."/>
            <person name="Hoernstein S.N.W."/>
            <person name="Larsson A."/>
            <person name="Li F.W."/>
            <person name="Perroud P.F."/>
            <person name="Phillips J."/>
            <person name="Ranjan P."/>
            <person name="Rokshar D.S."/>
            <person name="Rothfels C.J."/>
            <person name="Schneider L."/>
            <person name="Shu S."/>
            <person name="Stevenson D.W."/>
            <person name="Thummler F."/>
            <person name="Tillich M."/>
            <person name="Villarreal Aguilar J.C."/>
            <person name="Widiez T."/>
            <person name="Wong G.K."/>
            <person name="Wymore A."/>
            <person name="Zhang Y."/>
            <person name="Zimmer A.D."/>
            <person name="Quatrano R.S."/>
            <person name="Mayer K.F.X."/>
            <person name="Goodstein D."/>
            <person name="Casacuberta J.M."/>
            <person name="Vandepoele K."/>
            <person name="Reski R."/>
            <person name="Cuming A.C."/>
            <person name="Tuskan G.A."/>
            <person name="Maumus F."/>
            <person name="Salse J."/>
            <person name="Schmutz J."/>
            <person name="Rensing S.A."/>
        </authorList>
    </citation>
    <scope>NUCLEOTIDE SEQUENCE [LARGE SCALE GENOMIC DNA]</scope>
    <source>
        <strain evidence="2 3">cv. Gransden 2004</strain>
    </source>
</reference>
<evidence type="ECO:0000313" key="3">
    <source>
        <dbReference type="Proteomes" id="UP000006727"/>
    </source>
</evidence>
<name>A0A2K1JN31_PHYPA</name>
<dbReference type="Proteomes" id="UP000006727">
    <property type="component" value="Chromosome 13"/>
</dbReference>
<gene>
    <name evidence="1" type="ORF">PHYPA_017782</name>
</gene>
<reference evidence="1 3" key="1">
    <citation type="journal article" date="2008" name="Science">
        <title>The Physcomitrella genome reveals evolutionary insights into the conquest of land by plants.</title>
        <authorList>
            <person name="Rensing S."/>
            <person name="Lang D."/>
            <person name="Zimmer A."/>
            <person name="Terry A."/>
            <person name="Salamov A."/>
            <person name="Shapiro H."/>
            <person name="Nishiyama T."/>
            <person name="Perroud P.-F."/>
            <person name="Lindquist E."/>
            <person name="Kamisugi Y."/>
            <person name="Tanahashi T."/>
            <person name="Sakakibara K."/>
            <person name="Fujita T."/>
            <person name="Oishi K."/>
            <person name="Shin-I T."/>
            <person name="Kuroki Y."/>
            <person name="Toyoda A."/>
            <person name="Suzuki Y."/>
            <person name="Hashimoto A."/>
            <person name="Yamaguchi K."/>
            <person name="Sugano A."/>
            <person name="Kohara Y."/>
            <person name="Fujiyama A."/>
            <person name="Anterola A."/>
            <person name="Aoki S."/>
            <person name="Ashton N."/>
            <person name="Barbazuk W.B."/>
            <person name="Barker E."/>
            <person name="Bennetzen J."/>
            <person name="Bezanilla M."/>
            <person name="Blankenship R."/>
            <person name="Cho S.H."/>
            <person name="Dutcher S."/>
            <person name="Estelle M."/>
            <person name="Fawcett J.A."/>
            <person name="Gundlach H."/>
            <person name="Hanada K."/>
            <person name="Heyl A."/>
            <person name="Hicks K.A."/>
            <person name="Hugh J."/>
            <person name="Lohr M."/>
            <person name="Mayer K."/>
            <person name="Melkozernov A."/>
            <person name="Murata T."/>
            <person name="Nelson D."/>
            <person name="Pils B."/>
            <person name="Prigge M."/>
            <person name="Reiss B."/>
            <person name="Renner T."/>
            <person name="Rombauts S."/>
            <person name="Rushton P."/>
            <person name="Sanderfoot A."/>
            <person name="Schween G."/>
            <person name="Shiu S.-H."/>
            <person name="Stueber K."/>
            <person name="Theodoulou F.L."/>
            <person name="Tu H."/>
            <person name="Van de Peer Y."/>
            <person name="Verrier P.J."/>
            <person name="Waters E."/>
            <person name="Wood A."/>
            <person name="Yang L."/>
            <person name="Cove D."/>
            <person name="Cuming A."/>
            <person name="Hasebe M."/>
            <person name="Lucas S."/>
            <person name="Mishler D.B."/>
            <person name="Reski R."/>
            <person name="Grigoriev I."/>
            <person name="Quatrano R.S."/>
            <person name="Boore J.L."/>
        </authorList>
    </citation>
    <scope>NUCLEOTIDE SEQUENCE [LARGE SCALE GENOMIC DNA]</scope>
    <source>
        <strain evidence="2 3">cv. Gransden 2004</strain>
    </source>
</reference>
<keyword evidence="3" id="KW-1185">Reference proteome</keyword>
<dbReference type="EnsemblPlants" id="Pp3c13_24130V3.1">
    <property type="protein sequence ID" value="PAC:32931888.CDS.1"/>
    <property type="gene ID" value="Pp3c13_24130"/>
</dbReference>
<sequence>MREGSVPHNFSTYIICCKYIASFAASKSTRYLASVVLKATMDYLLLDQSIGTSSNLWMSLEMGRLVSKSLP</sequence>